<evidence type="ECO:0000256" key="2">
    <source>
        <dbReference type="ARBA" id="ARBA00022679"/>
    </source>
</evidence>
<keyword evidence="6" id="KW-1185">Reference proteome</keyword>
<comment type="similarity">
    <text evidence="1">Belongs to the carbohydrate kinase PfkB family.</text>
</comment>
<dbReference type="InterPro" id="IPR052700">
    <property type="entry name" value="Carb_kinase_PfkB-like"/>
</dbReference>
<dbReference type="Proteomes" id="UP001595767">
    <property type="component" value="Unassembled WGS sequence"/>
</dbReference>
<evidence type="ECO:0000313" key="6">
    <source>
        <dbReference type="Proteomes" id="UP001595767"/>
    </source>
</evidence>
<organism evidence="5 6">
    <name type="scientific">Nocardia rhizosphaerae</name>
    <dbReference type="NCBI Taxonomy" id="1691571"/>
    <lineage>
        <taxon>Bacteria</taxon>
        <taxon>Bacillati</taxon>
        <taxon>Actinomycetota</taxon>
        <taxon>Actinomycetes</taxon>
        <taxon>Mycobacteriales</taxon>
        <taxon>Nocardiaceae</taxon>
        <taxon>Nocardia</taxon>
    </lineage>
</organism>
<dbReference type="CDD" id="cd01166">
    <property type="entry name" value="KdgK"/>
    <property type="match status" value="1"/>
</dbReference>
<reference evidence="6" key="1">
    <citation type="journal article" date="2019" name="Int. J. Syst. Evol. Microbiol.">
        <title>The Global Catalogue of Microorganisms (GCM) 10K type strain sequencing project: providing services to taxonomists for standard genome sequencing and annotation.</title>
        <authorList>
            <consortium name="The Broad Institute Genomics Platform"/>
            <consortium name="The Broad Institute Genome Sequencing Center for Infectious Disease"/>
            <person name="Wu L."/>
            <person name="Ma J."/>
        </authorList>
    </citation>
    <scope>NUCLEOTIDE SEQUENCE [LARGE SCALE GENOMIC DNA]</scope>
    <source>
        <strain evidence="6">CGMCC 4.7204</strain>
    </source>
</reference>
<dbReference type="InterPro" id="IPR029056">
    <property type="entry name" value="Ribokinase-like"/>
</dbReference>
<feature type="domain" description="Carbohydrate kinase PfkB" evidence="4">
    <location>
        <begin position="26"/>
        <end position="316"/>
    </location>
</feature>
<dbReference type="PANTHER" id="PTHR43320">
    <property type="entry name" value="SUGAR KINASE"/>
    <property type="match status" value="1"/>
</dbReference>
<gene>
    <name evidence="5" type="ORF">ACFOW8_00730</name>
</gene>
<name>A0ABV8KZ07_9NOCA</name>
<accession>A0ABV8KZ07</accession>
<evidence type="ECO:0000256" key="1">
    <source>
        <dbReference type="ARBA" id="ARBA00010688"/>
    </source>
</evidence>
<dbReference type="PANTHER" id="PTHR43320:SF2">
    <property type="entry name" value="2-DEHYDRO-3-DEOXYGLUCONOKINASE_2-DEHYDRO-3-DEOXYGALACTONOKINASE"/>
    <property type="match status" value="1"/>
</dbReference>
<evidence type="ECO:0000313" key="5">
    <source>
        <dbReference type="EMBL" id="MFC4123444.1"/>
    </source>
</evidence>
<dbReference type="Gene3D" id="3.40.1190.20">
    <property type="match status" value="1"/>
</dbReference>
<comment type="caution">
    <text evidence="5">The sequence shown here is derived from an EMBL/GenBank/DDBJ whole genome shotgun (WGS) entry which is preliminary data.</text>
</comment>
<evidence type="ECO:0000259" key="4">
    <source>
        <dbReference type="Pfam" id="PF00294"/>
    </source>
</evidence>
<dbReference type="RefSeq" id="WP_378543747.1">
    <property type="nucleotide sequence ID" value="NZ_JBHSBA010000001.1"/>
</dbReference>
<dbReference type="GO" id="GO:0016301">
    <property type="term" value="F:kinase activity"/>
    <property type="evidence" value="ECO:0007669"/>
    <property type="project" value="UniProtKB-KW"/>
</dbReference>
<sequence>MTQATSAAPRAVTVGEGMAVLVAQPGPLEQSARFERGVGGAEANVAMVLSQLGVSASWLSRVGDDGFGRYLLTQLAAAGVDVGAVAIDPARPTGVYVKERGAGSDAPHDLPAHSSRMHYYRSGSAASALSPADLAPRLAARLLDRADLVHFSGITVALSASANDLTRTLTGLPRRGRLVSFDLNYRPALWASRAESAADELAAHVRGADVVLLGADEAEEMFGTGDPAALRALFPEPAQLIVKNDQHTVIGFDHDTAVEVPALSLDITERIGAGDAFAGGYLAALLHGADPRTRLRYGHLCAAAALTATGDAAKLPPGQALRRLAALPEVDWAGLDYPHAPDGTIWP</sequence>
<protein>
    <submittedName>
        <fullName evidence="5">Sugar kinase</fullName>
    </submittedName>
</protein>
<evidence type="ECO:0000256" key="3">
    <source>
        <dbReference type="ARBA" id="ARBA00022777"/>
    </source>
</evidence>
<keyword evidence="3 5" id="KW-0418">Kinase</keyword>
<dbReference type="SUPFAM" id="SSF53613">
    <property type="entry name" value="Ribokinase-like"/>
    <property type="match status" value="1"/>
</dbReference>
<dbReference type="InterPro" id="IPR011611">
    <property type="entry name" value="PfkB_dom"/>
</dbReference>
<dbReference type="EMBL" id="JBHSBA010000001">
    <property type="protein sequence ID" value="MFC4123444.1"/>
    <property type="molecule type" value="Genomic_DNA"/>
</dbReference>
<proteinExistence type="inferred from homology"/>
<keyword evidence="2" id="KW-0808">Transferase</keyword>
<dbReference type="Pfam" id="PF00294">
    <property type="entry name" value="PfkB"/>
    <property type="match status" value="1"/>
</dbReference>